<dbReference type="Gene3D" id="3.30.300.20">
    <property type="match status" value="1"/>
</dbReference>
<protein>
    <submittedName>
        <fullName evidence="3">Organic hydroperoxide resistance protein OhrB</fullName>
    </submittedName>
</protein>
<dbReference type="Proteomes" id="UP000269019">
    <property type="component" value="Chromosome"/>
</dbReference>
<dbReference type="NCBIfam" id="TIGR03561">
    <property type="entry name" value="organ_hyd_perox"/>
    <property type="match status" value="1"/>
</dbReference>
<organism evidence="3 4">
    <name type="scientific">Corynebacterium choanae</name>
    <dbReference type="NCBI Taxonomy" id="1862358"/>
    <lineage>
        <taxon>Bacteria</taxon>
        <taxon>Bacillati</taxon>
        <taxon>Actinomycetota</taxon>
        <taxon>Actinomycetes</taxon>
        <taxon>Mycobacteriales</taxon>
        <taxon>Corynebacteriaceae</taxon>
        <taxon>Corynebacterium</taxon>
    </lineage>
</organism>
<dbReference type="Gene3D" id="2.20.25.10">
    <property type="match status" value="1"/>
</dbReference>
<dbReference type="RefSeq" id="WP_123928847.1">
    <property type="nucleotide sequence ID" value="NZ_CP033896.1"/>
</dbReference>
<dbReference type="InterPro" id="IPR015946">
    <property type="entry name" value="KH_dom-like_a/b"/>
</dbReference>
<dbReference type="PANTHER" id="PTHR33797">
    <property type="entry name" value="ORGANIC HYDROPEROXIDE RESISTANCE PROTEIN-LIKE"/>
    <property type="match status" value="1"/>
</dbReference>
<dbReference type="GO" id="GO:0006979">
    <property type="term" value="P:response to oxidative stress"/>
    <property type="evidence" value="ECO:0007669"/>
    <property type="project" value="InterPro"/>
</dbReference>
<dbReference type="SUPFAM" id="SSF82784">
    <property type="entry name" value="OsmC-like"/>
    <property type="match status" value="1"/>
</dbReference>
<keyword evidence="4" id="KW-1185">Reference proteome</keyword>
<evidence type="ECO:0000256" key="2">
    <source>
        <dbReference type="SAM" id="MobiDB-lite"/>
    </source>
</evidence>
<dbReference type="OrthoDB" id="9797508at2"/>
<dbReference type="AlphaFoldDB" id="A0A3G6J7B1"/>
<dbReference type="InterPro" id="IPR003718">
    <property type="entry name" value="OsmC/Ohr_fam"/>
</dbReference>
<evidence type="ECO:0000313" key="4">
    <source>
        <dbReference type="Proteomes" id="UP000269019"/>
    </source>
</evidence>
<name>A0A3G6J7B1_9CORY</name>
<reference evidence="3 4" key="1">
    <citation type="submission" date="2018-11" db="EMBL/GenBank/DDBJ databases">
        <authorList>
            <person name="Kleinhagauer T."/>
            <person name="Glaeser S.P."/>
            <person name="Spergser J."/>
            <person name="Ruckert C."/>
            <person name="Kaempfer P."/>
            <person name="Busse H.-J."/>
        </authorList>
    </citation>
    <scope>NUCLEOTIDE SEQUENCE [LARGE SCALE GENOMIC DNA]</scope>
    <source>
        <strain evidence="3 4">200CH</strain>
    </source>
</reference>
<proteinExistence type="inferred from homology"/>
<evidence type="ECO:0000313" key="3">
    <source>
        <dbReference type="EMBL" id="AZA14001.1"/>
    </source>
</evidence>
<gene>
    <name evidence="3" type="primary">ohrB</name>
    <name evidence="3" type="ORF">CCHOA_08045</name>
</gene>
<dbReference type="Pfam" id="PF02566">
    <property type="entry name" value="OsmC"/>
    <property type="match status" value="1"/>
</dbReference>
<feature type="region of interest" description="Disordered" evidence="2">
    <location>
        <begin position="16"/>
        <end position="43"/>
    </location>
</feature>
<dbReference type="EMBL" id="CP033896">
    <property type="protein sequence ID" value="AZA14001.1"/>
    <property type="molecule type" value="Genomic_DNA"/>
</dbReference>
<sequence length="142" mass="14729">MEDLYTVSAIATGGGRDGHVASSDGQVDLDVRPPQELGGQGNAANPESLFAAAYATCFHGALKLVANSEGIDATGSKVRAVVTLGKDEGGFQLAAKINVVIANLDVATVQKLAEQAHEVCPYSKATRNNIDVEIVAVESFDE</sequence>
<dbReference type="InterPro" id="IPR019953">
    <property type="entry name" value="OHR"/>
</dbReference>
<dbReference type="PANTHER" id="PTHR33797:SF2">
    <property type="entry name" value="ORGANIC HYDROPEROXIDE RESISTANCE PROTEIN-LIKE"/>
    <property type="match status" value="1"/>
</dbReference>
<evidence type="ECO:0000256" key="1">
    <source>
        <dbReference type="ARBA" id="ARBA00007378"/>
    </source>
</evidence>
<dbReference type="KEGG" id="ccho:CCHOA_08045"/>
<dbReference type="InterPro" id="IPR036102">
    <property type="entry name" value="OsmC/Ohrsf"/>
</dbReference>
<comment type="similarity">
    <text evidence="1">Belongs to the OsmC/Ohr family.</text>
</comment>
<accession>A0A3G6J7B1</accession>